<dbReference type="PANTHER" id="PTHR11014">
    <property type="entry name" value="PEPTIDASE M20 FAMILY MEMBER"/>
    <property type="match status" value="1"/>
</dbReference>
<name>A0ABR4YKN0_9BACT</name>
<organism evidence="3 4">
    <name type="scientific">Alistipes inops</name>
    <dbReference type="NCBI Taxonomy" id="1501391"/>
    <lineage>
        <taxon>Bacteria</taxon>
        <taxon>Pseudomonadati</taxon>
        <taxon>Bacteroidota</taxon>
        <taxon>Bacteroidia</taxon>
        <taxon>Bacteroidales</taxon>
        <taxon>Rikenellaceae</taxon>
        <taxon>Alistipes</taxon>
    </lineage>
</organism>
<dbReference type="SUPFAM" id="SSF55031">
    <property type="entry name" value="Bacterial exopeptidase dimerisation domain"/>
    <property type="match status" value="1"/>
</dbReference>
<keyword evidence="4" id="KW-1185">Reference proteome</keyword>
<proteinExistence type="predicted"/>
<feature type="domain" description="Peptidase M20 dimerisation" evidence="2">
    <location>
        <begin position="198"/>
        <end position="291"/>
    </location>
</feature>
<dbReference type="PIRSF" id="PIRSF005962">
    <property type="entry name" value="Pept_M20D_amidohydro"/>
    <property type="match status" value="1"/>
</dbReference>
<dbReference type="InterPro" id="IPR002933">
    <property type="entry name" value="Peptidase_M20"/>
</dbReference>
<dbReference type="InterPro" id="IPR036264">
    <property type="entry name" value="Bact_exopeptidase_dim_dom"/>
</dbReference>
<dbReference type="SUPFAM" id="SSF53187">
    <property type="entry name" value="Zn-dependent exopeptidases"/>
    <property type="match status" value="1"/>
</dbReference>
<dbReference type="Gene3D" id="3.30.70.360">
    <property type="match status" value="1"/>
</dbReference>
<dbReference type="InterPro" id="IPR011650">
    <property type="entry name" value="Peptidase_M20_dimer"/>
</dbReference>
<dbReference type="Gene3D" id="3.40.630.10">
    <property type="entry name" value="Zn peptidases"/>
    <property type="match status" value="1"/>
</dbReference>
<dbReference type="CDD" id="cd03886">
    <property type="entry name" value="M20_Acy1"/>
    <property type="match status" value="1"/>
</dbReference>
<dbReference type="InterPro" id="IPR017439">
    <property type="entry name" value="Amidohydrolase"/>
</dbReference>
<dbReference type="EMBL" id="JRGF01000003">
    <property type="protein sequence ID" value="KHE42672.1"/>
    <property type="molecule type" value="Genomic_DNA"/>
</dbReference>
<keyword evidence="1" id="KW-0378">Hydrolase</keyword>
<dbReference type="PANTHER" id="PTHR11014:SF63">
    <property type="entry name" value="METALLOPEPTIDASE, PUTATIVE (AFU_ORTHOLOGUE AFUA_6G09600)-RELATED"/>
    <property type="match status" value="1"/>
</dbReference>
<comment type="caution">
    <text evidence="3">The sequence shown here is derived from an EMBL/GenBank/DDBJ whole genome shotgun (WGS) entry which is preliminary data.</text>
</comment>
<dbReference type="Proteomes" id="UP000030889">
    <property type="component" value="Unassembled WGS sequence"/>
</dbReference>
<sequence length="404" mass="44703">MDNREKQTVINEALGEFLHVMMWRRSLHQHPELSFEEHRTAKVVAEALQHEGIEYRSVAGTGVLARIEGTKACVGRERDALVLRADMDALPIAEATGLEFASVHKGVMHACGHDMHTAILLGALKILNRHRDLFCGTVFGLFQPGEELNPGGASLVMRERPFDGYRVAAFVGQHVEPMLKTGTFGFRRGKYMASSDELRFRVNGVGGHAALRERIKDPVRAAAELIRLLYDIPAANPSPELPTIVSIGRVTADGATNVVPDRTFMEGTMRTFDETWRRRVKEMVHEAAAEVDARFGVSTEVDINHGYPCVYNDEELTRRVESATAGLFGEDAVISLGLRPTAEDFGYYTLEYPSVYYRLGVGGDGAYFDSRSAGRIHTGTFRPDEKALGYGVVQFINIVFTVLG</sequence>
<dbReference type="Pfam" id="PF01546">
    <property type="entry name" value="Peptidase_M20"/>
    <property type="match status" value="1"/>
</dbReference>
<dbReference type="NCBIfam" id="TIGR01891">
    <property type="entry name" value="amidohydrolases"/>
    <property type="match status" value="1"/>
</dbReference>
<protein>
    <recommendedName>
        <fullName evidence="2">Peptidase M20 dimerisation domain-containing protein</fullName>
    </recommendedName>
</protein>
<evidence type="ECO:0000313" key="3">
    <source>
        <dbReference type="EMBL" id="KHE42672.1"/>
    </source>
</evidence>
<dbReference type="Pfam" id="PF07687">
    <property type="entry name" value="M20_dimer"/>
    <property type="match status" value="1"/>
</dbReference>
<gene>
    <name evidence="3" type="ORF">LG35_03540</name>
</gene>
<evidence type="ECO:0000313" key="4">
    <source>
        <dbReference type="Proteomes" id="UP000030889"/>
    </source>
</evidence>
<evidence type="ECO:0000256" key="1">
    <source>
        <dbReference type="ARBA" id="ARBA00022801"/>
    </source>
</evidence>
<accession>A0ABR4YKN0</accession>
<reference evidence="3 4" key="1">
    <citation type="submission" date="2014-09" db="EMBL/GenBank/DDBJ databases">
        <title>Alistipes sp. 627, sp. nov., a novel member of the family Rikenellaceae isolated from human faeces.</title>
        <authorList>
            <person name="Shkoporov A.N."/>
            <person name="Chaplin A.V."/>
            <person name="Motuzova O.V."/>
            <person name="Kafarskaia L.I."/>
            <person name="Khokhlova E.V."/>
            <person name="Efimov B.A."/>
        </authorList>
    </citation>
    <scope>NUCLEOTIDE SEQUENCE [LARGE SCALE GENOMIC DNA]</scope>
    <source>
        <strain evidence="3 4">627</strain>
    </source>
</reference>
<evidence type="ECO:0000259" key="2">
    <source>
        <dbReference type="Pfam" id="PF07687"/>
    </source>
</evidence>